<dbReference type="Proteomes" id="UP000271227">
    <property type="component" value="Unassembled WGS sequence"/>
</dbReference>
<dbReference type="SFLD" id="SFLDS00003">
    <property type="entry name" value="Haloacid_Dehalogenase"/>
    <property type="match status" value="1"/>
</dbReference>
<comment type="pathway">
    <text evidence="2">Amino-acid biosynthesis; L-serine biosynthesis; L-serine from 3-phospho-D-glycerate: step 3/3.</text>
</comment>
<protein>
    <recommendedName>
        <fullName evidence="5">Phosphoserine phosphatase</fullName>
        <ecNumber evidence="4">3.1.3.3</ecNumber>
    </recommendedName>
    <alternativeName>
        <fullName evidence="11">O-phosphoserine phosphohydrolase</fullName>
    </alternativeName>
</protein>
<evidence type="ECO:0000256" key="14">
    <source>
        <dbReference type="PIRSR" id="PIRSR604469-1"/>
    </source>
</evidence>
<dbReference type="NCBIfam" id="TIGR00338">
    <property type="entry name" value="serB"/>
    <property type="match status" value="1"/>
</dbReference>
<dbReference type="NCBIfam" id="TIGR01488">
    <property type="entry name" value="HAD-SF-IB"/>
    <property type="match status" value="1"/>
</dbReference>
<dbReference type="UniPathway" id="UPA00135">
    <property type="reaction ID" value="UER00198"/>
</dbReference>
<sequence length="303" mass="32787">MKRVLSLIVNPAHGHASDALRAAMERVGTLLAKEGHTPDWKTLSTGEAVETIFETSEENLDHVRAHLPPLLHDLPVDRALLPPDQRRKALFLADMDSTMIMIECIDELADYAGVKDQVAKVTEAAMRGELDFAASLRARVALLSGLNADVLEACYTERVRITPGAETLVKTMTAHGTHTVLVSGGFTFFTGRVAARLGFDEHIANRLDIRDGRLTGEVLPPISDANTKLATLEDRRSKMQLTKHQTLAVGDGANDVPMIHAAGLGIAFRAKEKAVQAADVALSHTDLGAVLFLQGYSRPEFAA</sequence>
<dbReference type="InParanoid" id="A0A3M0CQI4"/>
<dbReference type="SFLD" id="SFLDG01136">
    <property type="entry name" value="C1.6:_Phosphoserine_Phosphatas"/>
    <property type="match status" value="1"/>
</dbReference>
<evidence type="ECO:0000256" key="13">
    <source>
        <dbReference type="ARBA" id="ARBA00048523"/>
    </source>
</evidence>
<dbReference type="FunCoup" id="A0A3M0CQI4">
    <property type="interactions" value="459"/>
</dbReference>
<dbReference type="CDD" id="cd07500">
    <property type="entry name" value="HAD_PSP"/>
    <property type="match status" value="1"/>
</dbReference>
<evidence type="ECO:0000256" key="12">
    <source>
        <dbReference type="ARBA" id="ARBA00048138"/>
    </source>
</evidence>
<evidence type="ECO:0000256" key="7">
    <source>
        <dbReference type="ARBA" id="ARBA00022723"/>
    </source>
</evidence>
<evidence type="ECO:0000256" key="6">
    <source>
        <dbReference type="ARBA" id="ARBA00022605"/>
    </source>
</evidence>
<dbReference type="SFLD" id="SFLDF00029">
    <property type="entry name" value="phosphoserine_phosphatase"/>
    <property type="match status" value="1"/>
</dbReference>
<dbReference type="GO" id="GO:0006564">
    <property type="term" value="P:L-serine biosynthetic process"/>
    <property type="evidence" value="ECO:0007669"/>
    <property type="project" value="UniProtKB-KW"/>
</dbReference>
<reference evidence="15 16" key="1">
    <citation type="submission" date="2018-10" db="EMBL/GenBank/DDBJ databases">
        <title>Genomic Encyclopedia of Archaeal and Bacterial Type Strains, Phase II (KMG-II): from individual species to whole genera.</title>
        <authorList>
            <person name="Goeker M."/>
        </authorList>
    </citation>
    <scope>NUCLEOTIDE SEQUENCE [LARGE SCALE GENOMIC DNA]</scope>
    <source>
        <strain evidence="15 16">DSM 25217</strain>
    </source>
</reference>
<dbReference type="InterPro" id="IPR036412">
    <property type="entry name" value="HAD-like_sf"/>
</dbReference>
<comment type="caution">
    <text evidence="15">The sequence shown here is derived from an EMBL/GenBank/DDBJ whole genome shotgun (WGS) entry which is preliminary data.</text>
</comment>
<evidence type="ECO:0000256" key="4">
    <source>
        <dbReference type="ARBA" id="ARBA00012640"/>
    </source>
</evidence>
<evidence type="ECO:0000256" key="9">
    <source>
        <dbReference type="ARBA" id="ARBA00022842"/>
    </source>
</evidence>
<comment type="cofactor">
    <cofactor evidence="1">
        <name>Mg(2+)</name>
        <dbReference type="ChEBI" id="CHEBI:18420"/>
    </cofactor>
</comment>
<comment type="catalytic activity">
    <reaction evidence="12">
        <text>O-phospho-L-serine + H2O = L-serine + phosphate</text>
        <dbReference type="Rhea" id="RHEA:21208"/>
        <dbReference type="ChEBI" id="CHEBI:15377"/>
        <dbReference type="ChEBI" id="CHEBI:33384"/>
        <dbReference type="ChEBI" id="CHEBI:43474"/>
        <dbReference type="ChEBI" id="CHEBI:57524"/>
        <dbReference type="EC" id="3.1.3.3"/>
    </reaction>
</comment>
<feature type="active site" description="Nucleophile" evidence="14">
    <location>
        <position position="94"/>
    </location>
</feature>
<dbReference type="SFLD" id="SFLDG01137">
    <property type="entry name" value="C1.6.1:_Phosphoserine_Phosphat"/>
    <property type="match status" value="1"/>
</dbReference>
<evidence type="ECO:0000256" key="5">
    <source>
        <dbReference type="ARBA" id="ARBA00015196"/>
    </source>
</evidence>
<keyword evidence="7" id="KW-0479">Metal-binding</keyword>
<evidence type="ECO:0000256" key="8">
    <source>
        <dbReference type="ARBA" id="ARBA00022801"/>
    </source>
</evidence>
<dbReference type="GO" id="GO:0036424">
    <property type="term" value="F:L-phosphoserine phosphatase activity"/>
    <property type="evidence" value="ECO:0007669"/>
    <property type="project" value="InterPro"/>
</dbReference>
<dbReference type="GO" id="GO:0000287">
    <property type="term" value="F:magnesium ion binding"/>
    <property type="evidence" value="ECO:0007669"/>
    <property type="project" value="TreeGrafter"/>
</dbReference>
<feature type="active site" description="Proton donor" evidence="14">
    <location>
        <position position="96"/>
    </location>
</feature>
<keyword evidence="16" id="KW-1185">Reference proteome</keyword>
<dbReference type="GO" id="GO:0005737">
    <property type="term" value="C:cytoplasm"/>
    <property type="evidence" value="ECO:0007669"/>
    <property type="project" value="TreeGrafter"/>
</dbReference>
<keyword evidence="10" id="KW-0718">Serine biosynthesis</keyword>
<organism evidence="15 16">
    <name type="scientific">Eilatimonas milleporae</name>
    <dbReference type="NCBI Taxonomy" id="911205"/>
    <lineage>
        <taxon>Bacteria</taxon>
        <taxon>Pseudomonadati</taxon>
        <taxon>Pseudomonadota</taxon>
        <taxon>Alphaproteobacteria</taxon>
        <taxon>Kordiimonadales</taxon>
        <taxon>Kordiimonadaceae</taxon>
        <taxon>Eilatimonas</taxon>
    </lineage>
</organism>
<dbReference type="PANTHER" id="PTHR43344">
    <property type="entry name" value="PHOSPHOSERINE PHOSPHATASE"/>
    <property type="match status" value="1"/>
</dbReference>
<evidence type="ECO:0000256" key="11">
    <source>
        <dbReference type="ARBA" id="ARBA00031693"/>
    </source>
</evidence>
<dbReference type="SUPFAM" id="SSF56784">
    <property type="entry name" value="HAD-like"/>
    <property type="match status" value="1"/>
</dbReference>
<gene>
    <name evidence="15" type="ORF">BXY39_0224</name>
</gene>
<evidence type="ECO:0000313" key="15">
    <source>
        <dbReference type="EMBL" id="RMB11742.1"/>
    </source>
</evidence>
<dbReference type="RefSeq" id="WP_121936989.1">
    <property type="nucleotide sequence ID" value="NZ_REFR01000009.1"/>
</dbReference>
<dbReference type="EC" id="3.1.3.3" evidence="4"/>
<proteinExistence type="inferred from homology"/>
<comment type="catalytic activity">
    <reaction evidence="13">
        <text>O-phospho-D-serine + H2O = D-serine + phosphate</text>
        <dbReference type="Rhea" id="RHEA:24873"/>
        <dbReference type="ChEBI" id="CHEBI:15377"/>
        <dbReference type="ChEBI" id="CHEBI:35247"/>
        <dbReference type="ChEBI" id="CHEBI:43474"/>
        <dbReference type="ChEBI" id="CHEBI:58680"/>
        <dbReference type="EC" id="3.1.3.3"/>
    </reaction>
</comment>
<evidence type="ECO:0000256" key="10">
    <source>
        <dbReference type="ARBA" id="ARBA00023299"/>
    </source>
</evidence>
<accession>A0A3M0CQI4</accession>
<dbReference type="InterPro" id="IPR023214">
    <property type="entry name" value="HAD_sf"/>
</dbReference>
<evidence type="ECO:0000256" key="1">
    <source>
        <dbReference type="ARBA" id="ARBA00001946"/>
    </source>
</evidence>
<dbReference type="EMBL" id="REFR01000009">
    <property type="protein sequence ID" value="RMB11742.1"/>
    <property type="molecule type" value="Genomic_DNA"/>
</dbReference>
<evidence type="ECO:0000256" key="2">
    <source>
        <dbReference type="ARBA" id="ARBA00005135"/>
    </source>
</evidence>
<keyword evidence="6" id="KW-0028">Amino-acid biosynthesis</keyword>
<name>A0A3M0CQI4_9PROT</name>
<dbReference type="Gene3D" id="3.40.50.1000">
    <property type="entry name" value="HAD superfamily/HAD-like"/>
    <property type="match status" value="1"/>
</dbReference>
<dbReference type="OrthoDB" id="9792539at2"/>
<dbReference type="InterPro" id="IPR004469">
    <property type="entry name" value="PSP"/>
</dbReference>
<keyword evidence="8" id="KW-0378">Hydrolase</keyword>
<dbReference type="AlphaFoldDB" id="A0A3M0CQI4"/>
<comment type="similarity">
    <text evidence="3">Belongs to the HAD-like hydrolase superfamily. SerB family.</text>
</comment>
<evidence type="ECO:0000313" key="16">
    <source>
        <dbReference type="Proteomes" id="UP000271227"/>
    </source>
</evidence>
<evidence type="ECO:0000256" key="3">
    <source>
        <dbReference type="ARBA" id="ARBA00009184"/>
    </source>
</evidence>
<dbReference type="Pfam" id="PF12710">
    <property type="entry name" value="HAD"/>
    <property type="match status" value="1"/>
</dbReference>
<dbReference type="InterPro" id="IPR050582">
    <property type="entry name" value="HAD-like_SerB"/>
</dbReference>
<keyword evidence="9" id="KW-0460">Magnesium</keyword>
<dbReference type="PANTHER" id="PTHR43344:SF2">
    <property type="entry name" value="PHOSPHOSERINE PHOSPHATASE"/>
    <property type="match status" value="1"/>
</dbReference>